<dbReference type="Proteomes" id="UP000265520">
    <property type="component" value="Unassembled WGS sequence"/>
</dbReference>
<dbReference type="EMBL" id="LXQA010186618">
    <property type="protein sequence ID" value="MCI31368.1"/>
    <property type="molecule type" value="Genomic_DNA"/>
</dbReference>
<name>A0A392R438_9FABA</name>
<comment type="caution">
    <text evidence="1">The sequence shown here is derived from an EMBL/GenBank/DDBJ whole genome shotgun (WGS) entry which is preliminary data.</text>
</comment>
<proteinExistence type="predicted"/>
<evidence type="ECO:0000313" key="1">
    <source>
        <dbReference type="EMBL" id="MCI31368.1"/>
    </source>
</evidence>
<reference evidence="1 2" key="1">
    <citation type="journal article" date="2018" name="Front. Plant Sci.">
        <title>Red Clover (Trifolium pratense) and Zigzag Clover (T. medium) - A Picture of Genomic Similarities and Differences.</title>
        <authorList>
            <person name="Dluhosova J."/>
            <person name="Istvanek J."/>
            <person name="Nedelnik J."/>
            <person name="Repkova J."/>
        </authorList>
    </citation>
    <scope>NUCLEOTIDE SEQUENCE [LARGE SCALE GENOMIC DNA]</scope>
    <source>
        <strain evidence="2">cv. 10/8</strain>
        <tissue evidence="1">Leaf</tissue>
    </source>
</reference>
<organism evidence="1 2">
    <name type="scientific">Trifolium medium</name>
    <dbReference type="NCBI Taxonomy" id="97028"/>
    <lineage>
        <taxon>Eukaryota</taxon>
        <taxon>Viridiplantae</taxon>
        <taxon>Streptophyta</taxon>
        <taxon>Embryophyta</taxon>
        <taxon>Tracheophyta</taxon>
        <taxon>Spermatophyta</taxon>
        <taxon>Magnoliopsida</taxon>
        <taxon>eudicotyledons</taxon>
        <taxon>Gunneridae</taxon>
        <taxon>Pentapetalae</taxon>
        <taxon>rosids</taxon>
        <taxon>fabids</taxon>
        <taxon>Fabales</taxon>
        <taxon>Fabaceae</taxon>
        <taxon>Papilionoideae</taxon>
        <taxon>50 kb inversion clade</taxon>
        <taxon>NPAAA clade</taxon>
        <taxon>Hologalegina</taxon>
        <taxon>IRL clade</taxon>
        <taxon>Trifolieae</taxon>
        <taxon>Trifolium</taxon>
    </lineage>
</organism>
<accession>A0A392R438</accession>
<dbReference type="AlphaFoldDB" id="A0A392R438"/>
<sequence length="29" mass="3228">WFPFLTNRACCEACGNLKAAFLVAVVGYY</sequence>
<evidence type="ECO:0000313" key="2">
    <source>
        <dbReference type="Proteomes" id="UP000265520"/>
    </source>
</evidence>
<keyword evidence="2" id="KW-1185">Reference proteome</keyword>
<feature type="non-terminal residue" evidence="1">
    <location>
        <position position="1"/>
    </location>
</feature>
<protein>
    <submittedName>
        <fullName evidence="1">Sucrose transport protein SUC3</fullName>
    </submittedName>
</protein>